<dbReference type="CDD" id="cd03316">
    <property type="entry name" value="MR_like"/>
    <property type="match status" value="1"/>
</dbReference>
<dbReference type="InterPro" id="IPR018110">
    <property type="entry name" value="Mandel_Rmase/mucon_lact_enz_CS"/>
</dbReference>
<organism evidence="3 4">
    <name type="scientific">Halorarum salinum</name>
    <dbReference type="NCBI Taxonomy" id="2743089"/>
    <lineage>
        <taxon>Archaea</taxon>
        <taxon>Methanobacteriati</taxon>
        <taxon>Methanobacteriota</taxon>
        <taxon>Stenosarchaea group</taxon>
        <taxon>Halobacteria</taxon>
        <taxon>Halobacteriales</taxon>
        <taxon>Haloferacaceae</taxon>
        <taxon>Halorarum</taxon>
    </lineage>
</organism>
<dbReference type="SFLD" id="SFLDS00001">
    <property type="entry name" value="Enolase"/>
    <property type="match status" value="1"/>
</dbReference>
<keyword evidence="1" id="KW-0456">Lyase</keyword>
<name>A0A7D5LCY1_9EURY</name>
<dbReference type="InterPro" id="IPR029065">
    <property type="entry name" value="Enolase_C-like"/>
</dbReference>
<accession>A0A7D5LCY1</accession>
<dbReference type="InterPro" id="IPR013342">
    <property type="entry name" value="Mandelate_racemase_C"/>
</dbReference>
<evidence type="ECO:0000259" key="2">
    <source>
        <dbReference type="SMART" id="SM00922"/>
    </source>
</evidence>
<dbReference type="AlphaFoldDB" id="A0A7D5LCY1"/>
<dbReference type="SUPFAM" id="SSF54826">
    <property type="entry name" value="Enolase N-terminal domain-like"/>
    <property type="match status" value="1"/>
</dbReference>
<dbReference type="InterPro" id="IPR013341">
    <property type="entry name" value="Mandelate_racemase_N_dom"/>
</dbReference>
<dbReference type="KEGG" id="halu:HUG12_18715"/>
<evidence type="ECO:0000313" key="4">
    <source>
        <dbReference type="Proteomes" id="UP000509626"/>
    </source>
</evidence>
<dbReference type="GO" id="GO:0009063">
    <property type="term" value="P:amino acid catabolic process"/>
    <property type="evidence" value="ECO:0007669"/>
    <property type="project" value="InterPro"/>
</dbReference>
<proteinExistence type="predicted"/>
<sequence length="407" mass="44942">MRDYSNHATERPEGADVEITGIESAAVEGNFEWNLVKVHTDAGVTGVGESYRGGGVPEIIEYTNRFLVGENPLDVERLFRLIVQEMSGHGGTTGKVVTAASGIEIALWDVAGKILDVPVYQLLGSKYRDRVRIYCDCHAGEAYAVDEGGFTEYADEEAYTPEAYAAEAERVLDMGFTAIKFDLDMEMDNDPDPANGRLSNAAVRHKVEVVDAVREAVGYDVDLAFDCHWDYTVESAKRLARKLEPYDLMWLEDPVPPEETRAQREVARATATPTATGENRFRVHELTELLDDYAVDVATPDPTTLGGLAESKRVADRAEERYIPFSPHNVCSPVGTMACVHLCAAIPNADVLEYHALEVDWWDDLLTREEPVIEDGYVDVPTEPGLGVELDEDVVEEHLVPGTDGFD</sequence>
<gene>
    <name evidence="3" type="ORF">HUG12_18715</name>
</gene>
<dbReference type="PANTHER" id="PTHR48080">
    <property type="entry name" value="D-GALACTONATE DEHYDRATASE-RELATED"/>
    <property type="match status" value="1"/>
</dbReference>
<dbReference type="Pfam" id="PF13378">
    <property type="entry name" value="MR_MLE_C"/>
    <property type="match status" value="1"/>
</dbReference>
<dbReference type="GeneID" id="56039536"/>
<dbReference type="PANTHER" id="PTHR48080:SF2">
    <property type="entry name" value="D-GALACTONATE DEHYDRATASE"/>
    <property type="match status" value="1"/>
</dbReference>
<dbReference type="RefSeq" id="WP_179270235.1">
    <property type="nucleotide sequence ID" value="NZ_CP058579.1"/>
</dbReference>
<dbReference type="Gene3D" id="3.30.390.10">
    <property type="entry name" value="Enolase-like, N-terminal domain"/>
    <property type="match status" value="1"/>
</dbReference>
<dbReference type="Proteomes" id="UP000509626">
    <property type="component" value="Chromosome"/>
</dbReference>
<dbReference type="InterPro" id="IPR036849">
    <property type="entry name" value="Enolase-like_C_sf"/>
</dbReference>
<dbReference type="GO" id="GO:0016829">
    <property type="term" value="F:lyase activity"/>
    <property type="evidence" value="ECO:0007669"/>
    <property type="project" value="UniProtKB-KW"/>
</dbReference>
<dbReference type="Pfam" id="PF02746">
    <property type="entry name" value="MR_MLE_N"/>
    <property type="match status" value="1"/>
</dbReference>
<dbReference type="EMBL" id="CP058579">
    <property type="protein sequence ID" value="QLG63651.1"/>
    <property type="molecule type" value="Genomic_DNA"/>
</dbReference>
<feature type="domain" description="Mandelate racemase/muconate lactonizing enzyme C-terminal" evidence="2">
    <location>
        <begin position="161"/>
        <end position="273"/>
    </location>
</feature>
<evidence type="ECO:0000256" key="1">
    <source>
        <dbReference type="ARBA" id="ARBA00023239"/>
    </source>
</evidence>
<keyword evidence="4" id="KW-1185">Reference proteome</keyword>
<dbReference type="SUPFAM" id="SSF51604">
    <property type="entry name" value="Enolase C-terminal domain-like"/>
    <property type="match status" value="1"/>
</dbReference>
<dbReference type="PROSITE" id="PS00909">
    <property type="entry name" value="MR_MLE_2"/>
    <property type="match status" value="1"/>
</dbReference>
<reference evidence="3 4" key="1">
    <citation type="submission" date="2020-06" db="EMBL/GenBank/DDBJ databases">
        <title>NJ-3-1, isolated from saline soil.</title>
        <authorList>
            <person name="Cui H.L."/>
            <person name="Shi X."/>
        </authorList>
    </citation>
    <scope>NUCLEOTIDE SEQUENCE [LARGE SCALE GENOMIC DNA]</scope>
    <source>
        <strain evidence="3 4">NJ-3-1</strain>
    </source>
</reference>
<evidence type="ECO:0000313" key="3">
    <source>
        <dbReference type="EMBL" id="QLG63651.1"/>
    </source>
</evidence>
<dbReference type="InterPro" id="IPR034593">
    <property type="entry name" value="DgoD-like"/>
</dbReference>
<protein>
    <submittedName>
        <fullName evidence="3">Mandelate racemase/muconate lactonizing enzyme family protein</fullName>
    </submittedName>
</protein>
<dbReference type="Gene3D" id="3.20.20.120">
    <property type="entry name" value="Enolase-like C-terminal domain"/>
    <property type="match status" value="1"/>
</dbReference>
<dbReference type="SMART" id="SM00922">
    <property type="entry name" value="MR_MLE"/>
    <property type="match status" value="1"/>
</dbReference>
<dbReference type="InterPro" id="IPR029017">
    <property type="entry name" value="Enolase-like_N"/>
</dbReference>
<dbReference type="OrthoDB" id="42605at2157"/>
<dbReference type="SFLD" id="SFLDG00179">
    <property type="entry name" value="mandelate_racemase"/>
    <property type="match status" value="1"/>
</dbReference>